<organism evidence="2 3">
    <name type="scientific">Alligator mississippiensis</name>
    <name type="common">American alligator</name>
    <dbReference type="NCBI Taxonomy" id="8496"/>
    <lineage>
        <taxon>Eukaryota</taxon>
        <taxon>Metazoa</taxon>
        <taxon>Chordata</taxon>
        <taxon>Craniata</taxon>
        <taxon>Vertebrata</taxon>
        <taxon>Euteleostomi</taxon>
        <taxon>Archelosauria</taxon>
        <taxon>Archosauria</taxon>
        <taxon>Crocodylia</taxon>
        <taxon>Alligatoridae</taxon>
        <taxon>Alligatorinae</taxon>
        <taxon>Alligator</taxon>
    </lineage>
</organism>
<proteinExistence type="predicted"/>
<feature type="region of interest" description="Disordered" evidence="1">
    <location>
        <begin position="40"/>
        <end position="64"/>
    </location>
</feature>
<feature type="region of interest" description="Disordered" evidence="1">
    <location>
        <begin position="82"/>
        <end position="105"/>
    </location>
</feature>
<gene>
    <name evidence="2" type="ORF">Y1Q_0008072</name>
</gene>
<evidence type="ECO:0000313" key="2">
    <source>
        <dbReference type="EMBL" id="KYO35511.1"/>
    </source>
</evidence>
<evidence type="ECO:0000256" key="1">
    <source>
        <dbReference type="SAM" id="MobiDB-lite"/>
    </source>
</evidence>
<dbReference type="Proteomes" id="UP000050525">
    <property type="component" value="Unassembled WGS sequence"/>
</dbReference>
<name>A0A151NFD6_ALLMI</name>
<keyword evidence="3" id="KW-1185">Reference proteome</keyword>
<sequence length="129" mass="14324">MQGVVVEGRLNNSCSGIQHELLYIVGSHLQRRLYPNSCVRRSEGKARSEEHPDQSRQKNPPFFGKPSVGFLAACPGSLGIHHSKITKGPPAEARDPNGYYDGNPLETYESTLLLQSNFITESPSQRYPQ</sequence>
<dbReference type="EMBL" id="AKHW03003201">
    <property type="protein sequence ID" value="KYO35511.1"/>
    <property type="molecule type" value="Genomic_DNA"/>
</dbReference>
<reference evidence="2 3" key="1">
    <citation type="journal article" date="2012" name="Genome Biol.">
        <title>Sequencing three crocodilian genomes to illuminate the evolution of archosaurs and amniotes.</title>
        <authorList>
            <person name="St John J.A."/>
            <person name="Braun E.L."/>
            <person name="Isberg S.R."/>
            <person name="Miles L.G."/>
            <person name="Chong A.Y."/>
            <person name="Gongora J."/>
            <person name="Dalzell P."/>
            <person name="Moran C."/>
            <person name="Bed'hom B."/>
            <person name="Abzhanov A."/>
            <person name="Burgess S.C."/>
            <person name="Cooksey A.M."/>
            <person name="Castoe T.A."/>
            <person name="Crawford N.G."/>
            <person name="Densmore L.D."/>
            <person name="Drew J.C."/>
            <person name="Edwards S.V."/>
            <person name="Faircloth B.C."/>
            <person name="Fujita M.K."/>
            <person name="Greenwold M.J."/>
            <person name="Hoffmann F.G."/>
            <person name="Howard J.M."/>
            <person name="Iguchi T."/>
            <person name="Janes D.E."/>
            <person name="Khan S.Y."/>
            <person name="Kohno S."/>
            <person name="de Koning A.J."/>
            <person name="Lance S.L."/>
            <person name="McCarthy F.M."/>
            <person name="McCormack J.E."/>
            <person name="Merchant M.E."/>
            <person name="Peterson D.G."/>
            <person name="Pollock D.D."/>
            <person name="Pourmand N."/>
            <person name="Raney B.J."/>
            <person name="Roessler K.A."/>
            <person name="Sanford J.R."/>
            <person name="Sawyer R.H."/>
            <person name="Schmidt C.J."/>
            <person name="Triplett E.W."/>
            <person name="Tuberville T.D."/>
            <person name="Venegas-Anaya M."/>
            <person name="Howard J.T."/>
            <person name="Jarvis E.D."/>
            <person name="Guillette L.J.Jr."/>
            <person name="Glenn T.C."/>
            <person name="Green R.E."/>
            <person name="Ray D.A."/>
        </authorList>
    </citation>
    <scope>NUCLEOTIDE SEQUENCE [LARGE SCALE GENOMIC DNA]</scope>
    <source>
        <strain evidence="2">KSC_2009_1</strain>
    </source>
</reference>
<evidence type="ECO:0000313" key="3">
    <source>
        <dbReference type="Proteomes" id="UP000050525"/>
    </source>
</evidence>
<protein>
    <submittedName>
        <fullName evidence="2">Uncharacterized protein</fullName>
    </submittedName>
</protein>
<feature type="compositionally biased region" description="Basic and acidic residues" evidence="1">
    <location>
        <begin position="40"/>
        <end position="56"/>
    </location>
</feature>
<comment type="caution">
    <text evidence="2">The sequence shown here is derived from an EMBL/GenBank/DDBJ whole genome shotgun (WGS) entry which is preliminary data.</text>
</comment>
<dbReference type="AlphaFoldDB" id="A0A151NFD6"/>
<accession>A0A151NFD6</accession>